<name>A0A6J7EJR2_9ZZZZ</name>
<organism evidence="1">
    <name type="scientific">freshwater metagenome</name>
    <dbReference type="NCBI Taxonomy" id="449393"/>
    <lineage>
        <taxon>unclassified sequences</taxon>
        <taxon>metagenomes</taxon>
        <taxon>ecological metagenomes</taxon>
    </lineage>
</organism>
<sequence length="216" mass="21003">MGPKRTTVTIVRMATGGLALSVALSLPLASCAFGSDAAAPASASAPVSPAPATTPDPTLAWADGVCTAAAGVRDEIASVAQDLVFDPMASGSAVDQVQGRLDDRSAAIDTAVDALGSAIGSAPLDVPAALEFATALQARYVIAQRAIAEATSAVDGVATASDPWTLGLNVAAAIVSVRAAAQALGDLASAVSTSATTDAVSEAFTSSAACQSLTSG</sequence>
<reference evidence="1" key="1">
    <citation type="submission" date="2020-05" db="EMBL/GenBank/DDBJ databases">
        <authorList>
            <person name="Chiriac C."/>
            <person name="Salcher M."/>
            <person name="Ghai R."/>
            <person name="Kavagutti S V."/>
        </authorList>
    </citation>
    <scope>NUCLEOTIDE SEQUENCE</scope>
</reference>
<accession>A0A6J7EJR2</accession>
<dbReference type="EMBL" id="CAFBLS010000146">
    <property type="protein sequence ID" value="CAB4879833.1"/>
    <property type="molecule type" value="Genomic_DNA"/>
</dbReference>
<gene>
    <name evidence="1" type="ORF">UFOPK3402_01201</name>
</gene>
<protein>
    <submittedName>
        <fullName evidence="1">Unannotated protein</fullName>
    </submittedName>
</protein>
<proteinExistence type="predicted"/>
<dbReference type="AlphaFoldDB" id="A0A6J7EJR2"/>
<evidence type="ECO:0000313" key="1">
    <source>
        <dbReference type="EMBL" id="CAB4879833.1"/>
    </source>
</evidence>